<dbReference type="InterPro" id="IPR003760">
    <property type="entry name" value="PnrA-like"/>
</dbReference>
<keyword evidence="6 8" id="KW-0449">Lipoprotein</keyword>
<dbReference type="InterPro" id="IPR028082">
    <property type="entry name" value="Peripla_BP_I"/>
</dbReference>
<evidence type="ECO:0000259" key="7">
    <source>
        <dbReference type="Pfam" id="PF02608"/>
    </source>
</evidence>
<keyword evidence="5" id="KW-0472">Membrane</keyword>
<dbReference type="PRINTS" id="PR01733">
    <property type="entry name" value="LIPPROTEIN48"/>
</dbReference>
<keyword evidence="4" id="KW-0732">Signal</keyword>
<keyword evidence="3" id="KW-1003">Cell membrane</keyword>
<sequence length="387" mass="39469">MEAALTISTTQKLAGIAGTALLIAALAGCGTAPEANPTSAPSGEAPTVVDGFLPCLISDAGGWNDKSFNESAKNGMDQAAEELGVEPLEFESANDNDYAPNMETAVSEGCTFIIAVGFKLAAATVAAATANPDLQFAIIDDYADGTQVDDAGDPIYDGAPDAPNIKPLVFNTAEAAYLGGYAAAAWSAESGVNKVGTFGGMQIPSVAVFMDGYQLGVEKYNEDKGASVQLFGWDMATQKGSFTGAFDANDTAKQTAQGVLDQGVDVLLPVGGPVYQSAAAAIADSGEETLMLGVDSDLAVADTSVTDITLVSIMKAIDVAVHDATIAAAAGDFDPAPYVGTLDNEGVKLSSFHDFESQLPDGLLDEIAALQESIIAGDITVESPNSP</sequence>
<evidence type="ECO:0000256" key="4">
    <source>
        <dbReference type="ARBA" id="ARBA00022729"/>
    </source>
</evidence>
<dbReference type="Gene3D" id="3.40.50.2300">
    <property type="match status" value="2"/>
</dbReference>
<dbReference type="GO" id="GO:0005886">
    <property type="term" value="C:plasma membrane"/>
    <property type="evidence" value="ECO:0007669"/>
    <property type="project" value="UniProtKB-SubCell"/>
</dbReference>
<accession>A0A1Y5P6M1</accession>
<dbReference type="Pfam" id="PF02608">
    <property type="entry name" value="Bmp"/>
    <property type="match status" value="1"/>
</dbReference>
<name>A0A1Y5P6M1_9MICO</name>
<comment type="subcellular location">
    <subcellularLocation>
        <location evidence="1">Cell membrane</location>
        <topology evidence="1">Lipid-anchor</topology>
    </subcellularLocation>
</comment>
<evidence type="ECO:0000256" key="2">
    <source>
        <dbReference type="ARBA" id="ARBA00008610"/>
    </source>
</evidence>
<comment type="similarity">
    <text evidence="2">Belongs to the BMP lipoprotein family.</text>
</comment>
<protein>
    <submittedName>
        <fullName evidence="8">Basic membrane lipoprotein</fullName>
    </submittedName>
</protein>
<feature type="domain" description="ABC transporter substrate-binding protein PnrA-like" evidence="7">
    <location>
        <begin position="59"/>
        <end position="379"/>
    </location>
</feature>
<evidence type="ECO:0000313" key="8">
    <source>
        <dbReference type="EMBL" id="SBS74277.1"/>
    </source>
</evidence>
<reference evidence="8" key="1">
    <citation type="submission" date="2016-03" db="EMBL/GenBank/DDBJ databases">
        <authorList>
            <person name="Ploux O."/>
        </authorList>
    </citation>
    <scope>NUCLEOTIDE SEQUENCE</scope>
    <source>
        <strain evidence="8">UC1</strain>
    </source>
</reference>
<gene>
    <name evidence="8" type="ORF">MIPYR_60039</name>
</gene>
<evidence type="ECO:0000256" key="6">
    <source>
        <dbReference type="ARBA" id="ARBA00023288"/>
    </source>
</evidence>
<proteinExistence type="inferred from homology"/>
<evidence type="ECO:0000256" key="5">
    <source>
        <dbReference type="ARBA" id="ARBA00023136"/>
    </source>
</evidence>
<organism evidence="8">
    <name type="scientific">uncultured Microbacterium sp</name>
    <dbReference type="NCBI Taxonomy" id="191216"/>
    <lineage>
        <taxon>Bacteria</taxon>
        <taxon>Bacillati</taxon>
        <taxon>Actinomycetota</taxon>
        <taxon>Actinomycetes</taxon>
        <taxon>Micrococcales</taxon>
        <taxon>Microbacteriaceae</taxon>
        <taxon>Microbacterium</taxon>
        <taxon>environmental samples</taxon>
    </lineage>
</organism>
<dbReference type="SUPFAM" id="SSF53822">
    <property type="entry name" value="Periplasmic binding protein-like I"/>
    <property type="match status" value="1"/>
</dbReference>
<dbReference type="AlphaFoldDB" id="A0A1Y5P6M1"/>
<evidence type="ECO:0000256" key="1">
    <source>
        <dbReference type="ARBA" id="ARBA00004193"/>
    </source>
</evidence>
<dbReference type="PANTHER" id="PTHR34296:SF2">
    <property type="entry name" value="ABC TRANSPORTER GUANOSINE-BINDING PROTEIN NUPN"/>
    <property type="match status" value="1"/>
</dbReference>
<dbReference type="PANTHER" id="PTHR34296">
    <property type="entry name" value="TRANSCRIPTIONAL ACTIVATOR PROTEIN MED"/>
    <property type="match status" value="1"/>
</dbReference>
<dbReference type="EMBL" id="FLQR01000010">
    <property type="protein sequence ID" value="SBS74277.1"/>
    <property type="molecule type" value="Genomic_DNA"/>
</dbReference>
<dbReference type="InterPro" id="IPR050957">
    <property type="entry name" value="BMP_lipoprotein"/>
</dbReference>
<evidence type="ECO:0000256" key="3">
    <source>
        <dbReference type="ARBA" id="ARBA00022475"/>
    </source>
</evidence>
<dbReference type="InterPro" id="IPR008107">
    <property type="entry name" value="Mycoplasma_p48"/>
</dbReference>
<dbReference type="CDD" id="cd06354">
    <property type="entry name" value="PBP1_PrnA-like"/>
    <property type="match status" value="1"/>
</dbReference>